<dbReference type="OrthoDB" id="446168at2759"/>
<feature type="compositionally biased region" description="Acidic residues" evidence="8">
    <location>
        <begin position="660"/>
        <end position="683"/>
    </location>
</feature>
<evidence type="ECO:0000313" key="11">
    <source>
        <dbReference type="Proteomes" id="UP000267251"/>
    </source>
</evidence>
<dbReference type="Gene3D" id="3.40.50.10190">
    <property type="entry name" value="BRCT domain"/>
    <property type="match status" value="1"/>
</dbReference>
<dbReference type="Gene3D" id="3.40.50.300">
    <property type="entry name" value="P-loop containing nucleotide triphosphate hydrolases"/>
    <property type="match status" value="1"/>
</dbReference>
<keyword evidence="4" id="KW-0235">DNA replication</keyword>
<dbReference type="GO" id="GO:0003677">
    <property type="term" value="F:DNA binding"/>
    <property type="evidence" value="ECO:0007669"/>
    <property type="project" value="InterPro"/>
</dbReference>
<dbReference type="EMBL" id="KZ987823">
    <property type="protein sequence ID" value="RKP14524.1"/>
    <property type="molecule type" value="Genomic_DNA"/>
</dbReference>
<dbReference type="CDD" id="cd18140">
    <property type="entry name" value="HLD_clamp_RFC"/>
    <property type="match status" value="1"/>
</dbReference>
<dbReference type="PANTHER" id="PTHR23389">
    <property type="entry name" value="CHROMOSOME TRANSMISSION FIDELITY FACTOR 18"/>
    <property type="match status" value="1"/>
</dbReference>
<dbReference type="Proteomes" id="UP000267251">
    <property type="component" value="Unassembled WGS sequence"/>
</dbReference>
<evidence type="ECO:0000256" key="5">
    <source>
        <dbReference type="ARBA" id="ARBA00022741"/>
    </source>
</evidence>
<dbReference type="GO" id="GO:0005524">
    <property type="term" value="F:ATP binding"/>
    <property type="evidence" value="ECO:0007669"/>
    <property type="project" value="UniProtKB-KW"/>
</dbReference>
<feature type="region of interest" description="Disordered" evidence="8">
    <location>
        <begin position="103"/>
        <end position="179"/>
    </location>
</feature>
<dbReference type="SUPFAM" id="SSF52113">
    <property type="entry name" value="BRCT domain"/>
    <property type="match status" value="1"/>
</dbReference>
<dbReference type="SUPFAM" id="SSF52540">
    <property type="entry name" value="P-loop containing nucleoside triphosphate hydrolases"/>
    <property type="match status" value="1"/>
</dbReference>
<evidence type="ECO:0000256" key="2">
    <source>
        <dbReference type="ARBA" id="ARBA00006116"/>
    </source>
</evidence>
<dbReference type="InterPro" id="IPR008921">
    <property type="entry name" value="DNA_pol3_clamp-load_cplx_C"/>
</dbReference>
<dbReference type="InterPro" id="IPR012178">
    <property type="entry name" value="RFC1"/>
</dbReference>
<keyword evidence="11" id="KW-1185">Reference proteome</keyword>
<evidence type="ECO:0000256" key="8">
    <source>
        <dbReference type="SAM" id="MobiDB-lite"/>
    </source>
</evidence>
<dbReference type="GO" id="GO:0005634">
    <property type="term" value="C:nucleus"/>
    <property type="evidence" value="ECO:0007669"/>
    <property type="project" value="UniProtKB-SubCell"/>
</dbReference>
<dbReference type="InterPro" id="IPR027417">
    <property type="entry name" value="P-loop_NTPase"/>
</dbReference>
<feature type="region of interest" description="Disordered" evidence="8">
    <location>
        <begin position="639"/>
        <end position="727"/>
    </location>
</feature>
<dbReference type="InterPro" id="IPR003593">
    <property type="entry name" value="AAA+_ATPase"/>
</dbReference>
<dbReference type="PROSITE" id="PS50172">
    <property type="entry name" value="BRCT"/>
    <property type="match status" value="1"/>
</dbReference>
<evidence type="ECO:0000256" key="6">
    <source>
        <dbReference type="ARBA" id="ARBA00022840"/>
    </source>
</evidence>
<proteinExistence type="inferred from homology"/>
<dbReference type="Pfam" id="PF00004">
    <property type="entry name" value="AAA"/>
    <property type="match status" value="1"/>
</dbReference>
<dbReference type="InterPro" id="IPR047854">
    <property type="entry name" value="RFC_lid"/>
</dbReference>
<dbReference type="GO" id="GO:0006281">
    <property type="term" value="P:DNA repair"/>
    <property type="evidence" value="ECO:0007669"/>
    <property type="project" value="InterPro"/>
</dbReference>
<protein>
    <recommendedName>
        <fullName evidence="3">Replication factor C subunit 1</fullName>
    </recommendedName>
</protein>
<dbReference type="FunFam" id="3.40.50.300:FF:000395">
    <property type="entry name" value="Replication factor C subunit 1"/>
    <property type="match status" value="1"/>
</dbReference>
<dbReference type="GO" id="GO:0006271">
    <property type="term" value="P:DNA strand elongation involved in DNA replication"/>
    <property type="evidence" value="ECO:0007669"/>
    <property type="project" value="UniProtKB-ARBA"/>
</dbReference>
<gene>
    <name evidence="10" type="ORF">BJ684DRAFT_8453</name>
</gene>
<accession>A0A4P9Y737</accession>
<dbReference type="GO" id="GO:0016887">
    <property type="term" value="F:ATP hydrolysis activity"/>
    <property type="evidence" value="ECO:0007669"/>
    <property type="project" value="InterPro"/>
</dbReference>
<dbReference type="Pfam" id="PF08519">
    <property type="entry name" value="RFC1"/>
    <property type="match status" value="1"/>
</dbReference>
<evidence type="ECO:0000259" key="9">
    <source>
        <dbReference type="PROSITE" id="PS50172"/>
    </source>
</evidence>
<dbReference type="GO" id="GO:0003689">
    <property type="term" value="F:DNA clamp loader activity"/>
    <property type="evidence" value="ECO:0007669"/>
    <property type="project" value="InterPro"/>
</dbReference>
<dbReference type="InterPro" id="IPR003959">
    <property type="entry name" value="ATPase_AAA_core"/>
</dbReference>
<dbReference type="Pfam" id="PF25361">
    <property type="entry name" value="AAA_lid_RFC1"/>
    <property type="match status" value="1"/>
</dbReference>
<feature type="region of interest" description="Disordered" evidence="8">
    <location>
        <begin position="1"/>
        <end position="21"/>
    </location>
</feature>
<dbReference type="InterPro" id="IPR013725">
    <property type="entry name" value="DNA_replication_fac_RFC1_C"/>
</dbReference>
<dbReference type="Gene3D" id="1.20.272.10">
    <property type="match status" value="1"/>
</dbReference>
<dbReference type="Pfam" id="PF00533">
    <property type="entry name" value="BRCT"/>
    <property type="match status" value="1"/>
</dbReference>
<dbReference type="InterPro" id="IPR001357">
    <property type="entry name" value="BRCT_dom"/>
</dbReference>
<dbReference type="Gene3D" id="1.10.8.60">
    <property type="match status" value="1"/>
</dbReference>
<reference evidence="11" key="1">
    <citation type="journal article" date="2018" name="Nat. Microbiol.">
        <title>Leveraging single-cell genomics to expand the fungal tree of life.</title>
        <authorList>
            <person name="Ahrendt S.R."/>
            <person name="Quandt C.A."/>
            <person name="Ciobanu D."/>
            <person name="Clum A."/>
            <person name="Salamov A."/>
            <person name="Andreopoulos B."/>
            <person name="Cheng J.F."/>
            <person name="Woyke T."/>
            <person name="Pelin A."/>
            <person name="Henrissat B."/>
            <person name="Reynolds N.K."/>
            <person name="Benny G.L."/>
            <person name="Smith M.E."/>
            <person name="James T.Y."/>
            <person name="Grigoriev I.V."/>
        </authorList>
    </citation>
    <scope>NUCLEOTIDE SEQUENCE [LARGE SCALE GENOMIC DNA]</scope>
</reference>
<dbReference type="AlphaFoldDB" id="A0A4P9Y737"/>
<dbReference type="GO" id="GO:0005663">
    <property type="term" value="C:DNA replication factor C complex"/>
    <property type="evidence" value="ECO:0007669"/>
    <property type="project" value="InterPro"/>
</dbReference>
<evidence type="ECO:0000256" key="7">
    <source>
        <dbReference type="ARBA" id="ARBA00023242"/>
    </source>
</evidence>
<evidence type="ECO:0000256" key="3">
    <source>
        <dbReference type="ARBA" id="ARBA00020401"/>
    </source>
</evidence>
<keyword evidence="7" id="KW-0539">Nucleus</keyword>
<comment type="subcellular location">
    <subcellularLocation>
        <location evidence="1">Nucleus</location>
    </subcellularLocation>
</comment>
<dbReference type="CDD" id="cd00009">
    <property type="entry name" value="AAA"/>
    <property type="match status" value="1"/>
</dbReference>
<evidence type="ECO:0000256" key="1">
    <source>
        <dbReference type="ARBA" id="ARBA00004123"/>
    </source>
</evidence>
<dbReference type="SMART" id="SM00382">
    <property type="entry name" value="AAA"/>
    <property type="match status" value="1"/>
</dbReference>
<name>A0A4P9Y737_9FUNG</name>
<dbReference type="FunFam" id="3.40.50.10190:FF:000001">
    <property type="entry name" value="Replication factor C subunit 1"/>
    <property type="match status" value="1"/>
</dbReference>
<comment type="similarity">
    <text evidence="2">Belongs to the activator 1 large subunit family.</text>
</comment>
<keyword evidence="6" id="KW-0067">ATP-binding</keyword>
<feature type="domain" description="BRCT" evidence="9">
    <location>
        <begin position="19"/>
        <end position="100"/>
    </location>
</feature>
<organism evidence="10 11">
    <name type="scientific">Piptocephalis cylindrospora</name>
    <dbReference type="NCBI Taxonomy" id="1907219"/>
    <lineage>
        <taxon>Eukaryota</taxon>
        <taxon>Fungi</taxon>
        <taxon>Fungi incertae sedis</taxon>
        <taxon>Zoopagomycota</taxon>
        <taxon>Zoopagomycotina</taxon>
        <taxon>Zoopagomycetes</taxon>
        <taxon>Zoopagales</taxon>
        <taxon>Piptocephalidaceae</taxon>
        <taxon>Piptocephalis</taxon>
    </lineage>
</organism>
<dbReference type="PANTHER" id="PTHR23389:SF6">
    <property type="entry name" value="REPLICATION FACTOR C SUBUNIT 1"/>
    <property type="match status" value="1"/>
</dbReference>
<evidence type="ECO:0000256" key="4">
    <source>
        <dbReference type="ARBA" id="ARBA00022705"/>
    </source>
</evidence>
<feature type="compositionally biased region" description="Polar residues" evidence="8">
    <location>
        <begin position="648"/>
        <end position="659"/>
    </location>
</feature>
<keyword evidence="5" id="KW-0547">Nucleotide-binding</keyword>
<evidence type="ECO:0000313" key="10">
    <source>
        <dbReference type="EMBL" id="RKP14524.1"/>
    </source>
</evidence>
<feature type="compositionally biased region" description="Basic residues" evidence="8">
    <location>
        <begin position="718"/>
        <end position="727"/>
    </location>
</feature>
<dbReference type="SMART" id="SM00292">
    <property type="entry name" value="BRCT"/>
    <property type="match status" value="1"/>
</dbReference>
<sequence>MQLNKTGPSAPGSKKIPEGAPNCLRGLTFVFTGELSSIDRDQSSDLVRRYGGRVTSAVSGKTSYLVVGEKDVGATKTKKADSLGTPTLDEDAFLALIASKPAQEDDFGPMEGKRDSFSLESPTALKRIKTEAPPIQEEHLKRSTRRKAPKDTQEPITMVDKGKNRPQPATPAAAPPPQLWTEKHAPKTVEEFCGNKGIVTKLIQWLHHFQPFPPGGKRAPVDGAQRAVLLSGPPGLGKTTAAKLAAKEAGYRIWELNASDARNQAVLRDVLGVGTVTRSVEGGRVVLVMDEVDGMSSGDRGGVATLIQALRTSRIPIICICNDRQATNVRSLANYCLDLRFRRPDAQTLRSRLLTIAYREGLRIPTSVMDSLATASNSDFRLILNTLSAWAAGREIASSEAMSWDEGKTLGGSMNKHILLGPFDAAQRLLSASTRSQSSLEDRIGLHFMDIGLVPLMVQENYARMTGGSLEAMSVAADSISDSDLLDSLIHSSNQQWSLAPAHGMMASVIPGTVQRLSGAYLSGRLEFAGFLGKLSKTGKSIRMLRQLHLHMSTEVSSVVGELREDYLPVLSRRLLGPLAEQGQLAIPQVLDEMEKYHITREDVDFMQEILLSQPPSLPTAVKSAFTREYNKVGHRDIAVGGLKGSGKITSSAPSSMSTDMDEVVDEDVAEEEEEEEEEDDGAEAFKTKRTGRGSKVNGPGKGKKRQAAPSSSSGTRSRAKRGRSKT</sequence>
<dbReference type="CDD" id="cd17752">
    <property type="entry name" value="BRCT_RFC1"/>
    <property type="match status" value="1"/>
</dbReference>
<dbReference type="InterPro" id="IPR036420">
    <property type="entry name" value="BRCT_dom_sf"/>
</dbReference>
<dbReference type="SUPFAM" id="SSF48019">
    <property type="entry name" value="post-AAA+ oligomerization domain-like"/>
    <property type="match status" value="1"/>
</dbReference>
<dbReference type="PIRSF" id="PIRSF036578">
    <property type="entry name" value="RFC1"/>
    <property type="match status" value="1"/>
</dbReference>